<dbReference type="RefSeq" id="WP_003812785.1">
    <property type="nucleotide sequence ID" value="NZ_FOLU01000011.1"/>
</dbReference>
<evidence type="ECO:0000313" key="4">
    <source>
        <dbReference type="Proteomes" id="UP000488776"/>
    </source>
</evidence>
<sequence>MTKSISRSQMRLIASTNAIFGADEACAMLRISRDAMYRLTNMPQTCWNCHKAIKPQHKGSALLVAPHCSLIGENEKQSTAKRRGHRWLYGRKMPIFDSKGRHHW</sequence>
<name>A0A7J5TR73_BIFBI</name>
<dbReference type="AlphaFoldDB" id="A0A7J5TR73"/>
<reference evidence="2 4" key="2">
    <citation type="submission" date="2020-02" db="EMBL/GenBank/DDBJ databases">
        <title>Antibiotic susceptibility profiles of lactic acid bacteria isolated from the human vagina and genetic basis of atypical resistances.</title>
        <authorList>
            <person name="Sirichoat A."/>
            <person name="Florez A.B."/>
            <person name="Vazquez L."/>
            <person name="Buppasiri P."/>
            <person name="Panya M."/>
            <person name="Lulitanond V."/>
            <person name="Mayo B."/>
        </authorList>
    </citation>
    <scope>NUCLEOTIDE SEQUENCE [LARGE SCALE GENOMIC DNA]</scope>
    <source>
        <strain evidence="2 4">VA07-1AN</strain>
    </source>
</reference>
<evidence type="ECO:0000313" key="1">
    <source>
        <dbReference type="EMBL" id="KAB7487634.1"/>
    </source>
</evidence>
<evidence type="ECO:0000313" key="2">
    <source>
        <dbReference type="EMBL" id="NGG36122.1"/>
    </source>
</evidence>
<accession>A0A7J5TR73</accession>
<dbReference type="Proteomes" id="UP000488776">
    <property type="component" value="Unassembled WGS sequence"/>
</dbReference>
<protein>
    <submittedName>
        <fullName evidence="1">Uncharacterized protein</fullName>
    </submittedName>
</protein>
<evidence type="ECO:0000313" key="3">
    <source>
        <dbReference type="Proteomes" id="UP000451386"/>
    </source>
</evidence>
<reference evidence="1 3" key="1">
    <citation type="journal article" date="2019" name="Nat. Med.">
        <title>A library of human gut bacterial isolates paired with longitudinal multiomics data enables mechanistic microbiome research.</title>
        <authorList>
            <person name="Poyet M."/>
            <person name="Groussin M."/>
            <person name="Gibbons S.M."/>
            <person name="Avila-Pacheco J."/>
            <person name="Jiang X."/>
            <person name="Kearney S.M."/>
            <person name="Perrotta A.R."/>
            <person name="Berdy B."/>
            <person name="Zhao S."/>
            <person name="Lieberman T.D."/>
            <person name="Swanson P.K."/>
            <person name="Smith M."/>
            <person name="Roesemann S."/>
            <person name="Alexander J.E."/>
            <person name="Rich S.A."/>
            <person name="Livny J."/>
            <person name="Vlamakis H."/>
            <person name="Clish C."/>
            <person name="Bullock K."/>
            <person name="Deik A."/>
            <person name="Scott J."/>
            <person name="Pierce K.A."/>
            <person name="Xavier R.J."/>
            <person name="Alm E.J."/>
        </authorList>
    </citation>
    <scope>NUCLEOTIDE SEQUENCE [LARGE SCALE GENOMIC DNA]</scope>
    <source>
        <strain evidence="1 3">BIOML-A13</strain>
    </source>
</reference>
<dbReference type="EMBL" id="WDOP01000001">
    <property type="protein sequence ID" value="KAB7487634.1"/>
    <property type="molecule type" value="Genomic_DNA"/>
</dbReference>
<organism evidence="1 3">
    <name type="scientific">Bifidobacterium bifidum</name>
    <dbReference type="NCBI Taxonomy" id="1681"/>
    <lineage>
        <taxon>Bacteria</taxon>
        <taxon>Bacillati</taxon>
        <taxon>Actinomycetota</taxon>
        <taxon>Actinomycetes</taxon>
        <taxon>Bifidobacteriales</taxon>
        <taxon>Bifidobacteriaceae</taxon>
        <taxon>Bifidobacterium</taxon>
    </lineage>
</organism>
<dbReference type="Proteomes" id="UP000451386">
    <property type="component" value="Unassembled WGS sequence"/>
</dbReference>
<gene>
    <name evidence="2" type="ORF">G5T23_03520</name>
    <name evidence="1" type="ORF">GBA83_01910</name>
</gene>
<proteinExistence type="predicted"/>
<dbReference type="EMBL" id="JAAJBJ010000002">
    <property type="protein sequence ID" value="NGG36122.1"/>
    <property type="molecule type" value="Genomic_DNA"/>
</dbReference>
<comment type="caution">
    <text evidence="1">The sequence shown here is derived from an EMBL/GenBank/DDBJ whole genome shotgun (WGS) entry which is preliminary data.</text>
</comment>